<evidence type="ECO:0000313" key="1">
    <source>
        <dbReference type="EMBL" id="VDM47341.1"/>
    </source>
</evidence>
<name>A0A183V5K0_TOXCA</name>
<keyword evidence="2" id="KW-1185">Reference proteome</keyword>
<sequence length="104" mass="12464">MDNASVYVTEDCRFESWRGRNIVHGYLSNNQSFVTSCKPLLASQHFLTRWFTFKKHQYRPLLNEPCFAQRPPGAMVIASVYVTEDCRFESWRGRKMEHWWIPFQ</sequence>
<dbReference type="EMBL" id="UYWY01023272">
    <property type="protein sequence ID" value="VDM47341.1"/>
    <property type="molecule type" value="Genomic_DNA"/>
</dbReference>
<protein>
    <submittedName>
        <fullName evidence="3">Ricin B-type lectin domain-containing protein</fullName>
    </submittedName>
</protein>
<gene>
    <name evidence="1" type="ORF">TCNE_LOCUS16020</name>
</gene>
<organism evidence="2 3">
    <name type="scientific">Toxocara canis</name>
    <name type="common">Canine roundworm</name>
    <dbReference type="NCBI Taxonomy" id="6265"/>
    <lineage>
        <taxon>Eukaryota</taxon>
        <taxon>Metazoa</taxon>
        <taxon>Ecdysozoa</taxon>
        <taxon>Nematoda</taxon>
        <taxon>Chromadorea</taxon>
        <taxon>Rhabditida</taxon>
        <taxon>Spirurina</taxon>
        <taxon>Ascaridomorpha</taxon>
        <taxon>Ascaridoidea</taxon>
        <taxon>Toxocaridae</taxon>
        <taxon>Toxocara</taxon>
    </lineage>
</organism>
<evidence type="ECO:0000313" key="3">
    <source>
        <dbReference type="WBParaSite" id="TCNE_0001602101-mRNA-1"/>
    </source>
</evidence>
<proteinExistence type="predicted"/>
<reference evidence="3" key="1">
    <citation type="submission" date="2016-06" db="UniProtKB">
        <authorList>
            <consortium name="WormBaseParasite"/>
        </authorList>
    </citation>
    <scope>IDENTIFICATION</scope>
</reference>
<dbReference type="Proteomes" id="UP000050794">
    <property type="component" value="Unassembled WGS sequence"/>
</dbReference>
<reference evidence="1 2" key="2">
    <citation type="submission" date="2018-11" db="EMBL/GenBank/DDBJ databases">
        <authorList>
            <consortium name="Pathogen Informatics"/>
        </authorList>
    </citation>
    <scope>NUCLEOTIDE SEQUENCE [LARGE SCALE GENOMIC DNA]</scope>
</reference>
<dbReference type="AlphaFoldDB" id="A0A183V5K0"/>
<accession>A0A183V5K0</accession>
<dbReference type="WBParaSite" id="TCNE_0001602101-mRNA-1">
    <property type="protein sequence ID" value="TCNE_0001602101-mRNA-1"/>
    <property type="gene ID" value="TCNE_0001602101"/>
</dbReference>
<evidence type="ECO:0000313" key="2">
    <source>
        <dbReference type="Proteomes" id="UP000050794"/>
    </source>
</evidence>